<evidence type="ECO:0000256" key="9">
    <source>
        <dbReference type="HAMAP-Rule" id="MF_00021"/>
    </source>
</evidence>
<evidence type="ECO:0000256" key="7">
    <source>
        <dbReference type="ARBA" id="ARBA00022884"/>
    </source>
</evidence>
<dbReference type="EC" id="2.8.1.4" evidence="9"/>
<dbReference type="Pfam" id="PF02568">
    <property type="entry name" value="ThiI"/>
    <property type="match status" value="1"/>
</dbReference>
<evidence type="ECO:0000256" key="2">
    <source>
        <dbReference type="ARBA" id="ARBA00022490"/>
    </source>
</evidence>
<evidence type="ECO:0000256" key="8">
    <source>
        <dbReference type="ARBA" id="ARBA00022977"/>
    </source>
</evidence>
<feature type="binding site" evidence="9">
    <location>
        <position position="296"/>
    </location>
    <ligand>
        <name>ATP</name>
        <dbReference type="ChEBI" id="CHEBI:30616"/>
    </ligand>
</feature>
<dbReference type="InterPro" id="IPR049962">
    <property type="entry name" value="THUMP_ThiI"/>
</dbReference>
<feature type="binding site" evidence="9">
    <location>
        <begin position="208"/>
        <end position="209"/>
    </location>
    <ligand>
        <name>ATP</name>
        <dbReference type="ChEBI" id="CHEBI:30616"/>
    </ligand>
</feature>
<feature type="binding site" evidence="9">
    <location>
        <begin position="183"/>
        <end position="184"/>
    </location>
    <ligand>
        <name>ATP</name>
        <dbReference type="ChEBI" id="CHEBI:30616"/>
    </ligand>
</feature>
<keyword evidence="2 9" id="KW-0963">Cytoplasm</keyword>
<feature type="binding site" evidence="9">
    <location>
        <position position="265"/>
    </location>
    <ligand>
        <name>ATP</name>
        <dbReference type="ChEBI" id="CHEBI:30616"/>
    </ligand>
</feature>
<evidence type="ECO:0000256" key="6">
    <source>
        <dbReference type="ARBA" id="ARBA00022840"/>
    </source>
</evidence>
<dbReference type="Pfam" id="PF02926">
    <property type="entry name" value="THUMP"/>
    <property type="match status" value="1"/>
</dbReference>
<gene>
    <name evidence="9 11" type="primary">thiI</name>
    <name evidence="11" type="ORF">ACFFK0_28370</name>
</gene>
<reference evidence="11 12" key="1">
    <citation type="submission" date="2024-09" db="EMBL/GenBank/DDBJ databases">
        <authorList>
            <person name="Sun Q."/>
            <person name="Mori K."/>
        </authorList>
    </citation>
    <scope>NUCLEOTIDE SEQUENCE [LARGE SCALE GENOMIC DNA]</scope>
    <source>
        <strain evidence="11 12">CCM 7759</strain>
    </source>
</reference>
<dbReference type="GO" id="GO:0140741">
    <property type="term" value="F:tRNA-uracil-4 sulfurtransferase activity"/>
    <property type="evidence" value="ECO:0007669"/>
    <property type="project" value="UniProtKB-EC"/>
</dbReference>
<keyword evidence="5 9" id="KW-0547">Nucleotide-binding</keyword>
<feature type="binding site" evidence="9">
    <location>
        <position position="287"/>
    </location>
    <ligand>
        <name>ATP</name>
        <dbReference type="ChEBI" id="CHEBI:30616"/>
    </ligand>
</feature>
<dbReference type="SMART" id="SM00981">
    <property type="entry name" value="THUMP"/>
    <property type="match status" value="1"/>
</dbReference>
<dbReference type="Gene3D" id="3.40.50.620">
    <property type="entry name" value="HUPs"/>
    <property type="match status" value="1"/>
</dbReference>
<feature type="domain" description="THUMP" evidence="10">
    <location>
        <begin position="60"/>
        <end position="165"/>
    </location>
</feature>
<comment type="catalytic activity">
    <reaction evidence="9">
        <text>[ThiI sulfur-carrier protein]-S-sulfanyl-L-cysteine + a uridine in tRNA + 2 reduced [2Fe-2S]-[ferredoxin] + ATP + H(+) = [ThiI sulfur-carrier protein]-L-cysteine + a 4-thiouridine in tRNA + 2 oxidized [2Fe-2S]-[ferredoxin] + AMP + diphosphate</text>
        <dbReference type="Rhea" id="RHEA:24176"/>
        <dbReference type="Rhea" id="RHEA-COMP:10000"/>
        <dbReference type="Rhea" id="RHEA-COMP:10001"/>
        <dbReference type="Rhea" id="RHEA-COMP:13337"/>
        <dbReference type="Rhea" id="RHEA-COMP:13338"/>
        <dbReference type="Rhea" id="RHEA-COMP:13339"/>
        <dbReference type="Rhea" id="RHEA-COMP:13340"/>
        <dbReference type="ChEBI" id="CHEBI:15378"/>
        <dbReference type="ChEBI" id="CHEBI:29950"/>
        <dbReference type="ChEBI" id="CHEBI:30616"/>
        <dbReference type="ChEBI" id="CHEBI:33019"/>
        <dbReference type="ChEBI" id="CHEBI:33737"/>
        <dbReference type="ChEBI" id="CHEBI:33738"/>
        <dbReference type="ChEBI" id="CHEBI:61963"/>
        <dbReference type="ChEBI" id="CHEBI:65315"/>
        <dbReference type="ChEBI" id="CHEBI:136798"/>
        <dbReference type="ChEBI" id="CHEBI:456215"/>
        <dbReference type="EC" id="2.8.1.4"/>
    </reaction>
</comment>
<evidence type="ECO:0000256" key="3">
    <source>
        <dbReference type="ARBA" id="ARBA00022555"/>
    </source>
</evidence>
<sequence>MKPDVVIARFGELTLKGRNRARFERRVLHQLKALLEHVPGIRFTPEFGRIYIELNGEPTESVAAALDKVFGLYSYSPAYTAELDFDAIRSKAAEIVAGLPRRPETFKVSVRRANRSFPYDSQQMNYLVGGYVLEHVPGLTVDVRKPDTELHIELRETRALLYTDIVEGAGGYPYGSNGKAVLLLSGGIDSPVAGWMAMRRGLELEAVHFHSFPYTSERAKQKVVDLARVLAQYSGDIKLHMVPFTELQTKVHQAYNDNLLVTILRRAMLRIAEKVAEREGAQALVTGESLGQVASQTLPGLNASRRAVQLPILQPLIMTDKRDIIRLAEDIGTFGISSLPYEDCCTLFVPPSPSTNPNMRVVEAIERNMPWLPDLIDKAVQETETLRITAGRKDEHAHLF</sequence>
<dbReference type="PANTHER" id="PTHR43209">
    <property type="entry name" value="TRNA SULFURTRANSFERASE"/>
    <property type="match status" value="1"/>
</dbReference>
<dbReference type="InterPro" id="IPR050102">
    <property type="entry name" value="tRNA_sulfurtransferase_ThiI"/>
</dbReference>
<organism evidence="11 12">
    <name type="scientific">Paenibacillus chartarius</name>
    <dbReference type="NCBI Taxonomy" id="747481"/>
    <lineage>
        <taxon>Bacteria</taxon>
        <taxon>Bacillati</taxon>
        <taxon>Bacillota</taxon>
        <taxon>Bacilli</taxon>
        <taxon>Bacillales</taxon>
        <taxon>Paenibacillaceae</taxon>
        <taxon>Paenibacillus</taxon>
    </lineage>
</organism>
<evidence type="ECO:0000313" key="12">
    <source>
        <dbReference type="Proteomes" id="UP001589776"/>
    </source>
</evidence>
<keyword evidence="3 9" id="KW-0820">tRNA-binding</keyword>
<evidence type="ECO:0000259" key="10">
    <source>
        <dbReference type="PROSITE" id="PS51165"/>
    </source>
</evidence>
<comment type="function">
    <text evidence="9">Catalyzes the ATP-dependent transfer of a sulfur to tRNA to produce 4-thiouridine in position 8 of tRNAs, which functions as a near-UV photosensor. Also catalyzes the transfer of sulfur to the sulfur carrier protein ThiS, forming ThiS-thiocarboxylate. This is a step in the synthesis of thiazole, in the thiamine biosynthesis pathway. The sulfur is donated as persulfide by IscS.</text>
</comment>
<protein>
    <recommendedName>
        <fullName evidence="9">Probable tRNA sulfurtransferase</fullName>
        <ecNumber evidence="9">2.8.1.4</ecNumber>
    </recommendedName>
    <alternativeName>
        <fullName evidence="9">Sulfur carrier protein ThiS sulfurtransferase</fullName>
    </alternativeName>
    <alternativeName>
        <fullName evidence="9">Thiamine biosynthesis protein ThiI</fullName>
    </alternativeName>
    <alternativeName>
        <fullName evidence="9">tRNA 4-thiouridine synthase</fullName>
    </alternativeName>
</protein>
<dbReference type="NCBIfam" id="TIGR00342">
    <property type="entry name" value="tRNA uracil 4-sulfurtransferase ThiI"/>
    <property type="match status" value="1"/>
</dbReference>
<dbReference type="HAMAP" id="MF_00021">
    <property type="entry name" value="ThiI"/>
    <property type="match status" value="1"/>
</dbReference>
<evidence type="ECO:0000256" key="1">
    <source>
        <dbReference type="ARBA" id="ARBA00004496"/>
    </source>
</evidence>
<dbReference type="InterPro" id="IPR020536">
    <property type="entry name" value="ThiI_AANH"/>
</dbReference>
<proteinExistence type="inferred from homology"/>
<dbReference type="Pfam" id="PF22025">
    <property type="entry name" value="ThiI_fer"/>
    <property type="match status" value="1"/>
</dbReference>
<dbReference type="Gene3D" id="3.30.2130.30">
    <property type="match status" value="1"/>
</dbReference>
<evidence type="ECO:0000256" key="4">
    <source>
        <dbReference type="ARBA" id="ARBA00022679"/>
    </source>
</evidence>
<dbReference type="InterPro" id="IPR049961">
    <property type="entry name" value="ThiI_N"/>
</dbReference>
<accession>A0ABV6DUK6</accession>
<dbReference type="CDD" id="cd11716">
    <property type="entry name" value="THUMP_ThiI"/>
    <property type="match status" value="1"/>
</dbReference>
<dbReference type="CDD" id="cd01712">
    <property type="entry name" value="PPase_ThiI"/>
    <property type="match status" value="1"/>
</dbReference>
<evidence type="ECO:0000256" key="5">
    <source>
        <dbReference type="ARBA" id="ARBA00022741"/>
    </source>
</evidence>
<comment type="caution">
    <text evidence="11">The sequence shown here is derived from an EMBL/GenBank/DDBJ whole genome shotgun (WGS) entry which is preliminary data.</text>
</comment>
<comment type="catalytic activity">
    <reaction evidence="9">
        <text>[ThiS sulfur-carrier protein]-C-terminal Gly-Gly-AMP + S-sulfanyl-L-cysteinyl-[cysteine desulfurase] + AH2 = [ThiS sulfur-carrier protein]-C-terminal-Gly-aminoethanethioate + L-cysteinyl-[cysteine desulfurase] + A + AMP + 2 H(+)</text>
        <dbReference type="Rhea" id="RHEA:43340"/>
        <dbReference type="Rhea" id="RHEA-COMP:12157"/>
        <dbReference type="Rhea" id="RHEA-COMP:12158"/>
        <dbReference type="Rhea" id="RHEA-COMP:12910"/>
        <dbReference type="Rhea" id="RHEA-COMP:19908"/>
        <dbReference type="ChEBI" id="CHEBI:13193"/>
        <dbReference type="ChEBI" id="CHEBI:15378"/>
        <dbReference type="ChEBI" id="CHEBI:17499"/>
        <dbReference type="ChEBI" id="CHEBI:29950"/>
        <dbReference type="ChEBI" id="CHEBI:61963"/>
        <dbReference type="ChEBI" id="CHEBI:90618"/>
        <dbReference type="ChEBI" id="CHEBI:232372"/>
        <dbReference type="ChEBI" id="CHEBI:456215"/>
    </reaction>
</comment>
<dbReference type="InterPro" id="IPR003720">
    <property type="entry name" value="tRNA_STrfase"/>
</dbReference>
<keyword evidence="8 9" id="KW-0784">Thiamine biosynthesis</keyword>
<name>A0ABV6DUK6_9BACL</name>
<dbReference type="InterPro" id="IPR054173">
    <property type="entry name" value="ThiI_fer"/>
</dbReference>
<comment type="subcellular location">
    <subcellularLocation>
        <location evidence="1 9">Cytoplasm</location>
    </subcellularLocation>
</comment>
<keyword evidence="7 9" id="KW-0694">RNA-binding</keyword>
<dbReference type="SUPFAM" id="SSF52402">
    <property type="entry name" value="Adenine nucleotide alpha hydrolases-like"/>
    <property type="match status" value="1"/>
</dbReference>
<keyword evidence="6 9" id="KW-0067">ATP-binding</keyword>
<dbReference type="RefSeq" id="WP_377474403.1">
    <property type="nucleotide sequence ID" value="NZ_JBHLWN010000117.1"/>
</dbReference>
<comment type="similarity">
    <text evidence="9">Belongs to the ThiI family.</text>
</comment>
<evidence type="ECO:0000313" key="11">
    <source>
        <dbReference type="EMBL" id="MFC0216317.1"/>
    </source>
</evidence>
<dbReference type="InterPro" id="IPR004114">
    <property type="entry name" value="THUMP_dom"/>
</dbReference>
<dbReference type="SUPFAM" id="SSF143437">
    <property type="entry name" value="THUMP domain-like"/>
    <property type="match status" value="1"/>
</dbReference>
<keyword evidence="4 9" id="KW-0808">Transferase</keyword>
<dbReference type="PANTHER" id="PTHR43209:SF1">
    <property type="entry name" value="TRNA SULFURTRANSFERASE"/>
    <property type="match status" value="1"/>
</dbReference>
<dbReference type="InterPro" id="IPR014729">
    <property type="entry name" value="Rossmann-like_a/b/a_fold"/>
</dbReference>
<dbReference type="EMBL" id="JBHLWN010000117">
    <property type="protein sequence ID" value="MFC0216317.1"/>
    <property type="molecule type" value="Genomic_DNA"/>
</dbReference>
<dbReference type="PROSITE" id="PS51165">
    <property type="entry name" value="THUMP"/>
    <property type="match status" value="1"/>
</dbReference>
<dbReference type="Proteomes" id="UP001589776">
    <property type="component" value="Unassembled WGS sequence"/>
</dbReference>
<comment type="pathway">
    <text evidence="9">Cofactor biosynthesis; thiamine diphosphate biosynthesis.</text>
</comment>
<keyword evidence="12" id="KW-1185">Reference proteome</keyword>